<name>A0A9D4TYE8_CHLVU</name>
<dbReference type="SUPFAM" id="SSF50486">
    <property type="entry name" value="FMT C-terminal domain-like"/>
    <property type="match status" value="1"/>
</dbReference>
<dbReference type="OrthoDB" id="10268103at2759"/>
<gene>
    <name evidence="9" type="ORF">D9Q98_000445</name>
</gene>
<reference evidence="9" key="1">
    <citation type="journal article" date="2019" name="Plant J.">
        <title>Chlorella vulgaris genome assembly and annotation reveals the molecular basis for metabolic acclimation to high light conditions.</title>
        <authorList>
            <person name="Cecchin M."/>
            <person name="Marcolungo L."/>
            <person name="Rossato M."/>
            <person name="Girolomoni L."/>
            <person name="Cosentino E."/>
            <person name="Cuine S."/>
            <person name="Li-Beisson Y."/>
            <person name="Delledonne M."/>
            <person name="Ballottari M."/>
        </authorList>
    </citation>
    <scope>NUCLEOTIDE SEQUENCE</scope>
    <source>
        <strain evidence="9">211/11P</strain>
    </source>
</reference>
<dbReference type="InterPro" id="IPR005794">
    <property type="entry name" value="Fmt"/>
</dbReference>
<dbReference type="NCBIfam" id="TIGR00460">
    <property type="entry name" value="fmt"/>
    <property type="match status" value="1"/>
</dbReference>
<dbReference type="PANTHER" id="PTHR11138:SF5">
    <property type="entry name" value="METHIONYL-TRNA FORMYLTRANSFERASE, MITOCHONDRIAL"/>
    <property type="match status" value="1"/>
</dbReference>
<keyword evidence="5" id="KW-0648">Protein biosynthesis</keyword>
<evidence type="ECO:0000256" key="5">
    <source>
        <dbReference type="ARBA" id="ARBA00022917"/>
    </source>
</evidence>
<evidence type="ECO:0000313" key="10">
    <source>
        <dbReference type="Proteomes" id="UP001055712"/>
    </source>
</evidence>
<dbReference type="Proteomes" id="UP001055712">
    <property type="component" value="Unassembled WGS sequence"/>
</dbReference>
<dbReference type="InterPro" id="IPR011034">
    <property type="entry name" value="Formyl_transferase-like_C_sf"/>
</dbReference>
<feature type="compositionally biased region" description="Low complexity" evidence="6">
    <location>
        <begin position="44"/>
        <end position="59"/>
    </location>
</feature>
<evidence type="ECO:0000256" key="1">
    <source>
        <dbReference type="ARBA" id="ARBA00010699"/>
    </source>
</evidence>
<feature type="region of interest" description="Disordered" evidence="6">
    <location>
        <begin position="44"/>
        <end position="71"/>
    </location>
</feature>
<dbReference type="CDD" id="cd08646">
    <property type="entry name" value="FMT_core_Met-tRNA-FMT_N"/>
    <property type="match status" value="1"/>
</dbReference>
<dbReference type="InterPro" id="IPR005793">
    <property type="entry name" value="Formyl_trans_C"/>
</dbReference>
<reference evidence="9" key="2">
    <citation type="submission" date="2020-11" db="EMBL/GenBank/DDBJ databases">
        <authorList>
            <person name="Cecchin M."/>
            <person name="Marcolungo L."/>
            <person name="Rossato M."/>
            <person name="Girolomoni L."/>
            <person name="Cosentino E."/>
            <person name="Cuine S."/>
            <person name="Li-Beisson Y."/>
            <person name="Delledonne M."/>
            <person name="Ballottari M."/>
        </authorList>
    </citation>
    <scope>NUCLEOTIDE SEQUENCE</scope>
    <source>
        <strain evidence="9">211/11P</strain>
        <tissue evidence="9">Whole cell</tissue>
    </source>
</reference>
<dbReference type="InterPro" id="IPR044135">
    <property type="entry name" value="Met-tRNA-FMT_C"/>
</dbReference>
<dbReference type="InterPro" id="IPR002376">
    <property type="entry name" value="Formyl_transf_N"/>
</dbReference>
<evidence type="ECO:0000256" key="4">
    <source>
        <dbReference type="ARBA" id="ARBA00022679"/>
    </source>
</evidence>
<sequence>MSPWIAVMSGSSRLLPRFLATPAPSTTLRTTNILLARQLRAPSRPATGAAAGARPAASRCVATRSQSATTQPFPGKKRVVFCGTPEVAALVLQRLLNAAAQPNASFEVAAVVTQPPRPTGRGNRKVPQPSPVQVVAQEAGMSAAAILAPERPGDAGFLAALQQLAPDLCVTAAYGNYLPTSFLAIPPHGTLNIHPSLLPKYRGAAPVQRALQDGVAVSGVSLLYTVRAMDAGPILAQQELKVDPDVQAPELLTQLFELGTDLLVKNLEVVWAGMGDATAQPQDEAGATHAAKLTRQEAELDFRQPAQVCHNKVRGFAGWPGTFATFQQQAAESSSSSSSSSSDSSSSSSSSSSNAGHTGEMELKIVRTRMGRPSEWTGSSERQVVASRDALLIRCGDGSVLQVLELQAPGKRVMAAKDFLNGLKGRTLVWQPAQQALQPAGIAV</sequence>
<dbReference type="PANTHER" id="PTHR11138">
    <property type="entry name" value="METHIONYL-TRNA FORMYLTRANSFERASE"/>
    <property type="match status" value="1"/>
</dbReference>
<dbReference type="EC" id="2.1.2.9" evidence="2"/>
<dbReference type="CDD" id="cd08704">
    <property type="entry name" value="Met_tRNA_FMT_C"/>
    <property type="match status" value="1"/>
</dbReference>
<evidence type="ECO:0000259" key="7">
    <source>
        <dbReference type="Pfam" id="PF00551"/>
    </source>
</evidence>
<dbReference type="InterPro" id="IPR036477">
    <property type="entry name" value="Formyl_transf_N_sf"/>
</dbReference>
<keyword evidence="4" id="KW-0808">Transferase</keyword>
<evidence type="ECO:0000256" key="3">
    <source>
        <dbReference type="ARBA" id="ARBA00014185"/>
    </source>
</evidence>
<dbReference type="Gene3D" id="3.40.50.12230">
    <property type="match status" value="1"/>
</dbReference>
<feature type="domain" description="Formyl transferase C-terminal" evidence="8">
    <location>
        <begin position="292"/>
        <end position="423"/>
    </location>
</feature>
<comment type="caution">
    <text evidence="9">The sequence shown here is derived from an EMBL/GenBank/DDBJ whole genome shotgun (WGS) entry which is preliminary data.</text>
</comment>
<dbReference type="GO" id="GO:0005739">
    <property type="term" value="C:mitochondrion"/>
    <property type="evidence" value="ECO:0007669"/>
    <property type="project" value="TreeGrafter"/>
</dbReference>
<proteinExistence type="inferred from homology"/>
<feature type="compositionally biased region" description="Low complexity" evidence="6">
    <location>
        <begin position="333"/>
        <end position="353"/>
    </location>
</feature>
<dbReference type="AlphaFoldDB" id="A0A9D4TYE8"/>
<evidence type="ECO:0000259" key="8">
    <source>
        <dbReference type="Pfam" id="PF02911"/>
    </source>
</evidence>
<feature type="region of interest" description="Disordered" evidence="6">
    <location>
        <begin position="333"/>
        <end position="360"/>
    </location>
</feature>
<dbReference type="Pfam" id="PF00551">
    <property type="entry name" value="Formyl_trans_N"/>
    <property type="match status" value="1"/>
</dbReference>
<dbReference type="HAMAP" id="MF_00182">
    <property type="entry name" value="Formyl_trans"/>
    <property type="match status" value="1"/>
</dbReference>
<feature type="domain" description="Formyl transferase N-terminal" evidence="7">
    <location>
        <begin position="89"/>
        <end position="265"/>
    </location>
</feature>
<accession>A0A9D4TYE8</accession>
<comment type="similarity">
    <text evidence="1">Belongs to the Fmt family.</text>
</comment>
<dbReference type="GO" id="GO:0004479">
    <property type="term" value="F:methionyl-tRNA formyltransferase activity"/>
    <property type="evidence" value="ECO:0007669"/>
    <property type="project" value="UniProtKB-EC"/>
</dbReference>
<evidence type="ECO:0000256" key="6">
    <source>
        <dbReference type="SAM" id="MobiDB-lite"/>
    </source>
</evidence>
<dbReference type="InterPro" id="IPR041711">
    <property type="entry name" value="Met-tRNA-FMT_N"/>
</dbReference>
<organism evidence="9 10">
    <name type="scientific">Chlorella vulgaris</name>
    <name type="common">Green alga</name>
    <dbReference type="NCBI Taxonomy" id="3077"/>
    <lineage>
        <taxon>Eukaryota</taxon>
        <taxon>Viridiplantae</taxon>
        <taxon>Chlorophyta</taxon>
        <taxon>core chlorophytes</taxon>
        <taxon>Trebouxiophyceae</taxon>
        <taxon>Chlorellales</taxon>
        <taxon>Chlorellaceae</taxon>
        <taxon>Chlorella clade</taxon>
        <taxon>Chlorella</taxon>
    </lineage>
</organism>
<evidence type="ECO:0000256" key="2">
    <source>
        <dbReference type="ARBA" id="ARBA00012261"/>
    </source>
</evidence>
<evidence type="ECO:0000313" key="9">
    <source>
        <dbReference type="EMBL" id="KAI3438002.1"/>
    </source>
</evidence>
<keyword evidence="10" id="KW-1185">Reference proteome</keyword>
<dbReference type="Pfam" id="PF02911">
    <property type="entry name" value="Formyl_trans_C"/>
    <property type="match status" value="1"/>
</dbReference>
<protein>
    <recommendedName>
        <fullName evidence="3">Methionyl-tRNA formyltransferase, mitochondrial</fullName>
        <ecNumber evidence="2">2.1.2.9</ecNumber>
    </recommendedName>
</protein>
<dbReference type="EMBL" id="SIDB01000001">
    <property type="protein sequence ID" value="KAI3438002.1"/>
    <property type="molecule type" value="Genomic_DNA"/>
</dbReference>
<dbReference type="SUPFAM" id="SSF53328">
    <property type="entry name" value="Formyltransferase"/>
    <property type="match status" value="1"/>
</dbReference>